<evidence type="ECO:0000313" key="1">
    <source>
        <dbReference type="EMBL" id="GMF28202.1"/>
    </source>
</evidence>
<evidence type="ECO:0000313" key="2">
    <source>
        <dbReference type="Proteomes" id="UP001165083"/>
    </source>
</evidence>
<comment type="caution">
    <text evidence="1">The sequence shown here is derived from an EMBL/GenBank/DDBJ whole genome shotgun (WGS) entry which is preliminary data.</text>
</comment>
<dbReference type="AlphaFoldDB" id="A0A9W6WUR8"/>
<dbReference type="EMBL" id="BSXW01000699">
    <property type="protein sequence ID" value="GMF28202.1"/>
    <property type="molecule type" value="Genomic_DNA"/>
</dbReference>
<accession>A0A9W6WUR8</accession>
<sequence length="179" mass="19791">MFFPVTTPNLAAKTCRNLNFHCCYLRVLARIVVAWEAFEVNRYLQVFLGRWCHDGRQFSHGAMTWLSVVELLLGELGELENDLSAMKSSVAAQDTYFMARRRILVPTAKAASAAWKQSVSLGVKTVNKSAYDGSASSFEDFMDADAWLLSHSDSEAVLDMSQFADLMGSASGMSSIVNN</sequence>
<keyword evidence="2" id="KW-1185">Reference proteome</keyword>
<protein>
    <submittedName>
        <fullName evidence="1">Unnamed protein product</fullName>
    </submittedName>
</protein>
<gene>
    <name evidence="1" type="ORF">Plil01_001185200</name>
</gene>
<reference evidence="1" key="1">
    <citation type="submission" date="2023-04" db="EMBL/GenBank/DDBJ databases">
        <title>Phytophthora lilii NBRC 32176.</title>
        <authorList>
            <person name="Ichikawa N."/>
            <person name="Sato H."/>
            <person name="Tonouchi N."/>
        </authorList>
    </citation>
    <scope>NUCLEOTIDE SEQUENCE</scope>
    <source>
        <strain evidence="1">NBRC 32176</strain>
    </source>
</reference>
<dbReference type="Proteomes" id="UP001165083">
    <property type="component" value="Unassembled WGS sequence"/>
</dbReference>
<name>A0A9W6WUR8_9STRA</name>
<proteinExistence type="predicted"/>
<organism evidence="1 2">
    <name type="scientific">Phytophthora lilii</name>
    <dbReference type="NCBI Taxonomy" id="2077276"/>
    <lineage>
        <taxon>Eukaryota</taxon>
        <taxon>Sar</taxon>
        <taxon>Stramenopiles</taxon>
        <taxon>Oomycota</taxon>
        <taxon>Peronosporomycetes</taxon>
        <taxon>Peronosporales</taxon>
        <taxon>Peronosporaceae</taxon>
        <taxon>Phytophthora</taxon>
    </lineage>
</organism>